<dbReference type="Proteomes" id="UP001055091">
    <property type="component" value="Unassembled WGS sequence"/>
</dbReference>
<dbReference type="PANTHER" id="PTHR48098">
    <property type="entry name" value="ENTEROCHELIN ESTERASE-RELATED"/>
    <property type="match status" value="1"/>
</dbReference>
<dbReference type="Proteomes" id="UP000434223">
    <property type="component" value="Unassembled WGS sequence"/>
</dbReference>
<protein>
    <submittedName>
        <fullName evidence="1">Esterase</fullName>
    </submittedName>
</protein>
<evidence type="ECO:0000313" key="1">
    <source>
        <dbReference type="EMBL" id="GKG99363.1"/>
    </source>
</evidence>
<proteinExistence type="predicted"/>
<dbReference type="Gene3D" id="3.40.50.1820">
    <property type="entry name" value="alpha/beta hydrolase"/>
    <property type="match status" value="1"/>
</dbReference>
<dbReference type="RefSeq" id="WP_055649905.1">
    <property type="nucleotide sequence ID" value="NZ_BQNJ01000001.1"/>
</dbReference>
<gene>
    <name evidence="1" type="ORF">CE91St55_13450</name>
    <name evidence="2" type="ORF">GNE07_19205</name>
</gene>
<evidence type="ECO:0000313" key="3">
    <source>
        <dbReference type="Proteomes" id="UP000434223"/>
    </source>
</evidence>
<dbReference type="SUPFAM" id="SSF53474">
    <property type="entry name" value="alpha/beta-Hydrolases"/>
    <property type="match status" value="1"/>
</dbReference>
<organism evidence="2 3">
    <name type="scientific">Hungatella hathewayi</name>
    <dbReference type="NCBI Taxonomy" id="154046"/>
    <lineage>
        <taxon>Bacteria</taxon>
        <taxon>Bacillati</taxon>
        <taxon>Bacillota</taxon>
        <taxon>Clostridia</taxon>
        <taxon>Lachnospirales</taxon>
        <taxon>Lachnospiraceae</taxon>
        <taxon>Hungatella</taxon>
    </lineage>
</organism>
<dbReference type="InterPro" id="IPR029058">
    <property type="entry name" value="AB_hydrolase_fold"/>
</dbReference>
<reference evidence="1" key="2">
    <citation type="submission" date="2022-01" db="EMBL/GenBank/DDBJ databases">
        <title>Novel bile acid biosynthetic pathways are enriched in the microbiome of centenarians.</title>
        <authorList>
            <person name="Sato Y."/>
            <person name="Atarashi K."/>
            <person name="Plichta R.D."/>
            <person name="Arai Y."/>
            <person name="Sasajima S."/>
            <person name="Kearney M.S."/>
            <person name="Suda W."/>
            <person name="Takeshita K."/>
            <person name="Sasaki T."/>
            <person name="Okamoto S."/>
            <person name="Skelly N.A."/>
            <person name="Okamura Y."/>
            <person name="Vlamakis H."/>
            <person name="Li Y."/>
            <person name="Tanoue T."/>
            <person name="Takei H."/>
            <person name="Nittono H."/>
            <person name="Narushima S."/>
            <person name="Irie J."/>
            <person name="Itoh H."/>
            <person name="Moriya K."/>
            <person name="Sugiura Y."/>
            <person name="Suematsu M."/>
            <person name="Moritoki N."/>
            <person name="Shibata S."/>
            <person name="Littman R.D."/>
            <person name="Fischbach A.M."/>
            <person name="Uwamino Y."/>
            <person name="Inoue T."/>
            <person name="Honda A."/>
            <person name="Hattori M."/>
            <person name="Murai T."/>
            <person name="Xavier J.R."/>
            <person name="Hirose N."/>
            <person name="Honda K."/>
        </authorList>
    </citation>
    <scope>NUCLEOTIDE SEQUENCE</scope>
    <source>
        <strain evidence="1">CE91-St55</strain>
    </source>
</reference>
<name>A0A174QXY3_9FIRM</name>
<dbReference type="InterPro" id="IPR000801">
    <property type="entry name" value="Esterase-like"/>
</dbReference>
<dbReference type="EMBL" id="BQNJ01000001">
    <property type="protein sequence ID" value="GKG99363.1"/>
    <property type="molecule type" value="Genomic_DNA"/>
</dbReference>
<dbReference type="InterPro" id="IPR050583">
    <property type="entry name" value="Mycobacterial_A85_antigen"/>
</dbReference>
<dbReference type="GO" id="GO:0016747">
    <property type="term" value="F:acyltransferase activity, transferring groups other than amino-acyl groups"/>
    <property type="evidence" value="ECO:0007669"/>
    <property type="project" value="TreeGrafter"/>
</dbReference>
<reference evidence="2 3" key="1">
    <citation type="submission" date="2019-09" db="EMBL/GenBank/DDBJ databases">
        <title>Draft genome sequencing of Hungatella hathewayi 123Y-2.</title>
        <authorList>
            <person name="Lv Q."/>
            <person name="Li S."/>
        </authorList>
    </citation>
    <scope>NUCLEOTIDE SEQUENCE [LARGE SCALE GENOMIC DNA]</scope>
    <source>
        <strain evidence="2 3">123Y-2</strain>
    </source>
</reference>
<dbReference type="AlphaFoldDB" id="A0A174QXY3"/>
<evidence type="ECO:0000313" key="2">
    <source>
        <dbReference type="EMBL" id="MUB65150.1"/>
    </source>
</evidence>
<comment type="caution">
    <text evidence="2">The sequence shown here is derived from an EMBL/GenBank/DDBJ whole genome shotgun (WGS) entry which is preliminary data.</text>
</comment>
<dbReference type="Pfam" id="PF00756">
    <property type="entry name" value="Esterase"/>
    <property type="match status" value="1"/>
</dbReference>
<dbReference type="OrthoDB" id="9803578at2"/>
<dbReference type="PANTHER" id="PTHR48098:SF1">
    <property type="entry name" value="DIACYLGLYCEROL ACYLTRANSFERASE_MYCOLYLTRANSFERASE AG85A"/>
    <property type="match status" value="1"/>
</dbReference>
<sequence length="277" mass="31612">MALAVFDFESQYLTGNTKVGIIMPDKPRGVSPGQFYLSKRKYKVLWLLHGGSGDYSDWIRKSNVELYACEHELIVVMPSASNSWYIDCPGFGNGYYFEKYFVEELMPLIHHWFPASDKREDNYIAGLAMGGRGAFKLAIEHPEKFCAAANFSGDIPDWEKAFESNNPRIKKRTSNMTAQEGSRENLLKSGINIRRTLKQISEAGRLDEMPKLFFAGGKAERRYSDFIDSIAFGRSLGFTIYQGNSEGGHSWEYWDKELEEALQFFGFDTKEELGNVY</sequence>
<accession>A0A174QXY3</accession>
<dbReference type="EMBL" id="WNME01000013">
    <property type="protein sequence ID" value="MUB65150.1"/>
    <property type="molecule type" value="Genomic_DNA"/>
</dbReference>